<dbReference type="PANTHER" id="PTHR34215">
    <property type="entry name" value="BLL0784 PROTEIN"/>
    <property type="match status" value="1"/>
</dbReference>
<dbReference type="RefSeq" id="WP_015750951.1">
    <property type="nucleotide sequence ID" value="NC_013223.1"/>
</dbReference>
<dbReference type="Pfam" id="PF04296">
    <property type="entry name" value="YlxR"/>
    <property type="match status" value="1"/>
</dbReference>
<feature type="domain" description="YlxR" evidence="1">
    <location>
        <begin position="18"/>
        <end position="74"/>
    </location>
</feature>
<reference evidence="3" key="1">
    <citation type="submission" date="2009-09" db="EMBL/GenBank/DDBJ databases">
        <title>The complete chromosome of Desulfohalobium retbaense DSM 5692.</title>
        <authorList>
            <consortium name="US DOE Joint Genome Institute (JGI-PGF)"/>
            <person name="Lucas S."/>
            <person name="Copeland A."/>
            <person name="Lapidus A."/>
            <person name="Glavina del Rio T."/>
            <person name="Dalin E."/>
            <person name="Tice H."/>
            <person name="Bruce D."/>
            <person name="Goodwin L."/>
            <person name="Pitluck S."/>
            <person name="Kyrpides N."/>
            <person name="Mavromatis K."/>
            <person name="Ivanova N."/>
            <person name="Mikhailova N."/>
            <person name="Munk A.C."/>
            <person name="Brettin T."/>
            <person name="Detter J.C."/>
            <person name="Han C."/>
            <person name="Tapia R."/>
            <person name="Larimer F."/>
            <person name="Land M."/>
            <person name="Hauser L."/>
            <person name="Markowitz V."/>
            <person name="Cheng J.-F."/>
            <person name="Hugenholtz P."/>
            <person name="Woyke T."/>
            <person name="Wu D."/>
            <person name="Spring S."/>
            <person name="Klenk H.-P."/>
            <person name="Eisen J.A."/>
        </authorList>
    </citation>
    <scope>NUCLEOTIDE SEQUENCE [LARGE SCALE GENOMIC DNA]</scope>
    <source>
        <strain evidence="3">DSM 5692</strain>
    </source>
</reference>
<dbReference type="InterPro" id="IPR035931">
    <property type="entry name" value="YlxR-like_sf"/>
</dbReference>
<evidence type="ECO:0000313" key="2">
    <source>
        <dbReference type="EMBL" id="ACV67793.1"/>
    </source>
</evidence>
<evidence type="ECO:0000259" key="1">
    <source>
        <dbReference type="Pfam" id="PF04296"/>
    </source>
</evidence>
<dbReference type="SUPFAM" id="SSF64376">
    <property type="entry name" value="YlxR-like"/>
    <property type="match status" value="1"/>
</dbReference>
<dbReference type="eggNOG" id="COG2740">
    <property type="taxonomic scope" value="Bacteria"/>
</dbReference>
<keyword evidence="3" id="KW-1185">Reference proteome</keyword>
<organism evidence="2 3">
    <name type="scientific">Desulfohalobium retbaense (strain ATCC 49708 / DSM 5692 / JCM 16813 / HR100)</name>
    <dbReference type="NCBI Taxonomy" id="485915"/>
    <lineage>
        <taxon>Bacteria</taxon>
        <taxon>Pseudomonadati</taxon>
        <taxon>Thermodesulfobacteriota</taxon>
        <taxon>Desulfovibrionia</taxon>
        <taxon>Desulfovibrionales</taxon>
        <taxon>Desulfohalobiaceae</taxon>
        <taxon>Desulfohalobium</taxon>
    </lineage>
</organism>
<dbReference type="AlphaFoldDB" id="C8X0G8"/>
<accession>C8X0G8</accession>
<dbReference type="InterPro" id="IPR037465">
    <property type="entry name" value="YlxR"/>
</dbReference>
<sequence length="86" mass="10177">MQNQPVNHSRQHGHQPERMCVICRRRFAKHQLHRLVASADCDRLLDDPKQTRPGRGYYICPDPACQKRISKFRGWRKKCKGGRHDN</sequence>
<reference evidence="2 3" key="2">
    <citation type="journal article" date="2010" name="Stand. Genomic Sci.">
        <title>Complete genome sequence of Desulfohalobium retbaense type strain (HR(100)).</title>
        <authorList>
            <person name="Spring S."/>
            <person name="Nolan M."/>
            <person name="Lapidus A."/>
            <person name="Glavina Del Rio T."/>
            <person name="Copeland A."/>
            <person name="Tice H."/>
            <person name="Cheng J.F."/>
            <person name="Lucas S."/>
            <person name="Land M."/>
            <person name="Chen F."/>
            <person name="Bruce D."/>
            <person name="Goodwin L."/>
            <person name="Pitluck S."/>
            <person name="Ivanova N."/>
            <person name="Mavromatis K."/>
            <person name="Mikhailova N."/>
            <person name="Pati A."/>
            <person name="Chen A."/>
            <person name="Palaniappan K."/>
            <person name="Hauser L."/>
            <person name="Chang Y.J."/>
            <person name="Jeffries C.D."/>
            <person name="Munk C."/>
            <person name="Kiss H."/>
            <person name="Chain P."/>
            <person name="Han C."/>
            <person name="Brettin T."/>
            <person name="Detter J.C."/>
            <person name="Schuler E."/>
            <person name="Goker M."/>
            <person name="Rohde M."/>
            <person name="Bristow J."/>
            <person name="Eisen J.A."/>
            <person name="Markowitz V."/>
            <person name="Hugenholtz P."/>
            <person name="Kyrpides N.C."/>
            <person name="Klenk H.P."/>
        </authorList>
    </citation>
    <scope>NUCLEOTIDE SEQUENCE [LARGE SCALE GENOMIC DNA]</scope>
    <source>
        <strain evidence="2 3">DSM 5692</strain>
    </source>
</reference>
<dbReference type="Proteomes" id="UP000001052">
    <property type="component" value="Chromosome"/>
</dbReference>
<protein>
    <recommendedName>
        <fullName evidence="1">YlxR domain-containing protein</fullName>
    </recommendedName>
</protein>
<dbReference type="OrthoDB" id="5518171at2"/>
<dbReference type="PANTHER" id="PTHR34215:SF1">
    <property type="entry name" value="YLXR DOMAIN-CONTAINING PROTEIN"/>
    <property type="match status" value="1"/>
</dbReference>
<dbReference type="Gene3D" id="3.30.1230.10">
    <property type="entry name" value="YlxR-like"/>
    <property type="match status" value="1"/>
</dbReference>
<proteinExistence type="predicted"/>
<dbReference type="HOGENOM" id="CLU_147970_3_2_7"/>
<name>C8X0G8_DESRD</name>
<dbReference type="EMBL" id="CP001734">
    <property type="protein sequence ID" value="ACV67793.1"/>
    <property type="molecule type" value="Genomic_DNA"/>
</dbReference>
<gene>
    <name evidence="2" type="ordered locus">Dret_0496</name>
</gene>
<dbReference type="STRING" id="485915.Dret_0496"/>
<dbReference type="InterPro" id="IPR007393">
    <property type="entry name" value="YlxR_dom"/>
</dbReference>
<evidence type="ECO:0000313" key="3">
    <source>
        <dbReference type="Proteomes" id="UP000001052"/>
    </source>
</evidence>
<dbReference type="KEGG" id="drt:Dret_0496"/>